<feature type="compositionally biased region" description="Basic residues" evidence="4">
    <location>
        <begin position="447"/>
        <end position="462"/>
    </location>
</feature>
<feature type="compositionally biased region" description="Basic and acidic residues" evidence="4">
    <location>
        <begin position="7"/>
        <end position="32"/>
    </location>
</feature>
<feature type="region of interest" description="Disordered" evidence="4">
    <location>
        <begin position="890"/>
        <end position="919"/>
    </location>
</feature>
<evidence type="ECO:0000313" key="6">
    <source>
        <dbReference type="EMBL" id="CAB3242113.1"/>
    </source>
</evidence>
<dbReference type="PANTHER" id="PTHR11849">
    <property type="entry name" value="ETS"/>
    <property type="match status" value="1"/>
</dbReference>
<feature type="compositionally biased region" description="Polar residues" evidence="4">
    <location>
        <begin position="665"/>
        <end position="684"/>
    </location>
</feature>
<feature type="compositionally biased region" description="Polar residues" evidence="4">
    <location>
        <begin position="556"/>
        <end position="571"/>
    </location>
</feature>
<evidence type="ECO:0000256" key="2">
    <source>
        <dbReference type="ARBA" id="ARBA00023125"/>
    </source>
</evidence>
<accession>A0A6F9DB59</accession>
<evidence type="ECO:0000259" key="5">
    <source>
        <dbReference type="PROSITE" id="PS50061"/>
    </source>
</evidence>
<feature type="region of interest" description="Disordered" evidence="4">
    <location>
        <begin position="267"/>
        <end position="337"/>
    </location>
</feature>
<reference evidence="6" key="1">
    <citation type="submission" date="2020-04" db="EMBL/GenBank/DDBJ databases">
        <authorList>
            <person name="Neveu A P."/>
        </authorList>
    </citation>
    <scope>NUCLEOTIDE SEQUENCE</scope>
    <source>
        <tissue evidence="6">Whole embryo</tissue>
    </source>
</reference>
<comment type="subcellular location">
    <subcellularLocation>
        <location evidence="3">Nucleus</location>
    </subcellularLocation>
</comment>
<dbReference type="SUPFAM" id="SSF46785">
    <property type="entry name" value="Winged helix' DNA-binding domain"/>
    <property type="match status" value="1"/>
</dbReference>
<feature type="compositionally biased region" description="Low complexity" evidence="4">
    <location>
        <begin position="267"/>
        <end position="277"/>
    </location>
</feature>
<dbReference type="FunFam" id="1.10.10.10:FF:000556">
    <property type="entry name" value="ELK1, member of ETS oncogene family"/>
    <property type="match status" value="1"/>
</dbReference>
<dbReference type="Pfam" id="PF00178">
    <property type="entry name" value="Ets"/>
    <property type="match status" value="1"/>
</dbReference>
<feature type="compositionally biased region" description="Basic and acidic residues" evidence="4">
    <location>
        <begin position="280"/>
        <end position="290"/>
    </location>
</feature>
<feature type="compositionally biased region" description="Basic and acidic residues" evidence="4">
    <location>
        <begin position="603"/>
        <end position="614"/>
    </location>
</feature>
<dbReference type="PRINTS" id="PR00454">
    <property type="entry name" value="ETSDOMAIN"/>
</dbReference>
<protein>
    <submittedName>
        <fullName evidence="6">ELK protein</fullName>
    </submittedName>
</protein>
<proteinExistence type="evidence at transcript level"/>
<feature type="domain" description="ETS" evidence="5">
    <location>
        <begin position="104"/>
        <end position="185"/>
    </location>
</feature>
<dbReference type="InterPro" id="IPR036390">
    <property type="entry name" value="WH_DNA-bd_sf"/>
</dbReference>
<feature type="compositionally biased region" description="Low complexity" evidence="4">
    <location>
        <begin position="909"/>
        <end position="919"/>
    </location>
</feature>
<feature type="region of interest" description="Disordered" evidence="4">
    <location>
        <begin position="429"/>
        <end position="507"/>
    </location>
</feature>
<evidence type="ECO:0000256" key="3">
    <source>
        <dbReference type="RuleBase" id="RU004019"/>
    </source>
</evidence>
<keyword evidence="2 3" id="KW-0238">DNA-binding</keyword>
<feature type="region of interest" description="Disordered" evidence="4">
    <location>
        <begin position="554"/>
        <end position="807"/>
    </location>
</feature>
<dbReference type="GO" id="GO:0000981">
    <property type="term" value="F:DNA-binding transcription factor activity, RNA polymerase II-specific"/>
    <property type="evidence" value="ECO:0007669"/>
    <property type="project" value="TreeGrafter"/>
</dbReference>
<dbReference type="GO" id="GO:0030154">
    <property type="term" value="P:cell differentiation"/>
    <property type="evidence" value="ECO:0007669"/>
    <property type="project" value="TreeGrafter"/>
</dbReference>
<dbReference type="InterPro" id="IPR036388">
    <property type="entry name" value="WH-like_DNA-bd_sf"/>
</dbReference>
<dbReference type="InterPro" id="IPR000418">
    <property type="entry name" value="Ets_dom"/>
</dbReference>
<dbReference type="AlphaFoldDB" id="A0A6F9DB59"/>
<feature type="compositionally biased region" description="Basic and acidic residues" evidence="4">
    <location>
        <begin position="782"/>
        <end position="800"/>
    </location>
</feature>
<dbReference type="PROSITE" id="PS50061">
    <property type="entry name" value="ETS_DOMAIN_3"/>
    <property type="match status" value="1"/>
</dbReference>
<dbReference type="GO" id="GO:0005634">
    <property type="term" value="C:nucleus"/>
    <property type="evidence" value="ECO:0007669"/>
    <property type="project" value="UniProtKB-SubCell"/>
</dbReference>
<keyword evidence="3" id="KW-0539">Nucleus</keyword>
<dbReference type="EMBL" id="LR784822">
    <property type="protein sequence ID" value="CAB3242113.1"/>
    <property type="molecule type" value="mRNA"/>
</dbReference>
<feature type="compositionally biased region" description="Low complexity" evidence="4">
    <location>
        <begin position="616"/>
        <end position="629"/>
    </location>
</feature>
<evidence type="ECO:0000256" key="4">
    <source>
        <dbReference type="SAM" id="MobiDB-lite"/>
    </source>
</evidence>
<feature type="region of interest" description="Disordered" evidence="4">
    <location>
        <begin position="1"/>
        <end position="61"/>
    </location>
</feature>
<feature type="compositionally biased region" description="Low complexity" evidence="4">
    <location>
        <begin position="483"/>
        <end position="500"/>
    </location>
</feature>
<dbReference type="GO" id="GO:0043565">
    <property type="term" value="F:sequence-specific DNA binding"/>
    <property type="evidence" value="ECO:0007669"/>
    <property type="project" value="InterPro"/>
</dbReference>
<gene>
    <name evidence="6" type="primary">Elk</name>
</gene>
<dbReference type="SMART" id="SM00413">
    <property type="entry name" value="ETS"/>
    <property type="match status" value="1"/>
</dbReference>
<feature type="region of interest" description="Disordered" evidence="4">
    <location>
        <begin position="208"/>
        <end position="242"/>
    </location>
</feature>
<dbReference type="InterPro" id="IPR046328">
    <property type="entry name" value="ETS_fam"/>
</dbReference>
<organism evidence="6">
    <name type="scientific">Phallusia mammillata</name>
    <dbReference type="NCBI Taxonomy" id="59560"/>
    <lineage>
        <taxon>Eukaryota</taxon>
        <taxon>Metazoa</taxon>
        <taxon>Chordata</taxon>
        <taxon>Tunicata</taxon>
        <taxon>Ascidiacea</taxon>
        <taxon>Phlebobranchia</taxon>
        <taxon>Ascidiidae</taxon>
        <taxon>Phallusia</taxon>
    </lineage>
</organism>
<feature type="compositionally biased region" description="Basic and acidic residues" evidence="4">
    <location>
        <begin position="638"/>
        <end position="653"/>
    </location>
</feature>
<dbReference type="PANTHER" id="PTHR11849:SF133">
    <property type="entry name" value="ETS DOMAIN-CONTAINING PROTEIN"/>
    <property type="match status" value="1"/>
</dbReference>
<name>A0A6F9DB59_9ASCI</name>
<dbReference type="Gene3D" id="1.10.10.10">
    <property type="entry name" value="Winged helix-like DNA-binding domain superfamily/Winged helix DNA-binding domain"/>
    <property type="match status" value="1"/>
</dbReference>
<dbReference type="PROSITE" id="PS00345">
    <property type="entry name" value="ETS_DOMAIN_1"/>
    <property type="match status" value="1"/>
</dbReference>
<feature type="compositionally biased region" description="Polar residues" evidence="4">
    <location>
        <begin position="49"/>
        <end position="61"/>
    </location>
</feature>
<feature type="compositionally biased region" description="Basic and acidic residues" evidence="4">
    <location>
        <begin position="890"/>
        <end position="906"/>
    </location>
</feature>
<evidence type="ECO:0000256" key="1">
    <source>
        <dbReference type="ARBA" id="ARBA00005562"/>
    </source>
</evidence>
<sequence>MMTLKYRNAEYDHENQLGGGDEQKALLERSEYPESCSVGQRKFSDDKSSSNISQDNTESGKLQASMVNMDDMDLHGPTTDKRLCMNAMQQQIGAHLPRVLDMNVTLWQFLLELLMDPSSNSHLISWTSTDGEFKLHNSEEVARLWGLRKNKTNMNYDKLSRALRYYYDKNIIKKVNGQKFVYKFVSFPEIIKTETKIPFRVKMERLSHNEGNTGIPGEDEEDGEPPSPTLSNSPPSMVVSRPDVSEEDYHYYLKRQQAETAHDLEQFSRQMNQQQQQRKSNHEVLPDQRRSLNGGKSRNYHGHFSTASSSGDGWRLQDGGSGTSDEKRVFSSPALHSRLDDRSNMTLDAKSAAAVAAAAALSAAGMSDEERARTAAATAAFWAGFRQAAAAAVVASTSKAEDILPQNFHSPVPVDSDCDVFRSQLAGRKFQHSQKAATMDRNNSNNNHRHSMQPQHGSRHHAQPYSSDKYQQREMSYHHGTPSSSSSSSKRSPMDSGSSSRYTPQQQMRRYQFHQHDEVHNHHQSVAELSHEDLIKQNKKKLAEAFLAHTPMMVNGSRTSPQLHQYSSSKRQYPDEGGESPIPAVRRREEPPVAGRDSTSPSHHIELKKPKQESKSFSPGGFPFGGLPLAKSPSAREPMSREFADRTAAKTQEESALLFMLNGRQHGNNVKQEPSATRQASIQSDAPLDLCTSPKNSNSPPDSPRITTSPPIRESPPLHTSMTPILRSPARPNAAEEEDASTSSHSPKRKSPELIPAPEQQEEEVKPESKPSLPHRRLTGKKSLDRKPSPIDLSKSTRTDVDEEGISSALFAQFPGLRGAYFSHDGRSINTPDAVSRKTPSDLTGSFFPSSAVMTPSPMVIPSITFWSTLSPMPHNAPVLRPDQLIATKEAAKAEETESNDRRSEDSSETGSSPSSCRSSTVFQFPSVVNGQMTFAGVPVRPIAAALGQPIPVSQVSSVASQLTSHMSGVASPLTLLSPNSLATLTTS</sequence>
<dbReference type="PROSITE" id="PS00346">
    <property type="entry name" value="ETS_DOMAIN_2"/>
    <property type="match status" value="1"/>
</dbReference>
<comment type="similarity">
    <text evidence="1 3">Belongs to the ETS family.</text>
</comment>